<dbReference type="InterPro" id="IPR009000">
    <property type="entry name" value="Transl_B-barrel_sf"/>
</dbReference>
<dbReference type="CDD" id="cd01887">
    <property type="entry name" value="IF2_eIF5B"/>
    <property type="match status" value="1"/>
</dbReference>
<dbReference type="NCBIfam" id="TIGR00231">
    <property type="entry name" value="small_GTP"/>
    <property type="match status" value="1"/>
</dbReference>
<feature type="compositionally biased region" description="Basic residues" evidence="6">
    <location>
        <begin position="148"/>
        <end position="173"/>
    </location>
</feature>
<dbReference type="InterPro" id="IPR023115">
    <property type="entry name" value="TIF_IF2_dom3"/>
</dbReference>
<dbReference type="GO" id="GO:0003743">
    <property type="term" value="F:translation initiation factor activity"/>
    <property type="evidence" value="ECO:0007669"/>
    <property type="project" value="UniProtKB-KW"/>
</dbReference>
<feature type="region of interest" description="Disordered" evidence="6">
    <location>
        <begin position="221"/>
        <end position="269"/>
    </location>
</feature>
<dbReference type="InterPro" id="IPR053905">
    <property type="entry name" value="EF-G-like_DII"/>
</dbReference>
<evidence type="ECO:0000259" key="7">
    <source>
        <dbReference type="PROSITE" id="PS51722"/>
    </source>
</evidence>
<keyword evidence="5" id="KW-0342">GTP-binding</keyword>
<protein>
    <recommendedName>
        <fullName evidence="7">Tr-type G domain-containing protein</fullName>
    </recommendedName>
</protein>
<evidence type="ECO:0000313" key="8">
    <source>
        <dbReference type="EMBL" id="KKM75060.1"/>
    </source>
</evidence>
<dbReference type="Pfam" id="PF00009">
    <property type="entry name" value="GTP_EFTU"/>
    <property type="match status" value="1"/>
</dbReference>
<dbReference type="PROSITE" id="PS51722">
    <property type="entry name" value="G_TR_2"/>
    <property type="match status" value="1"/>
</dbReference>
<evidence type="ECO:0000256" key="1">
    <source>
        <dbReference type="ARBA" id="ARBA00007733"/>
    </source>
</evidence>
<dbReference type="PANTHER" id="PTHR43381">
    <property type="entry name" value="TRANSLATION INITIATION FACTOR IF-2-RELATED"/>
    <property type="match status" value="1"/>
</dbReference>
<dbReference type="InterPro" id="IPR000795">
    <property type="entry name" value="T_Tr_GTP-bd_dom"/>
</dbReference>
<dbReference type="Gene3D" id="2.40.30.10">
    <property type="entry name" value="Translation factors"/>
    <property type="match status" value="1"/>
</dbReference>
<feature type="domain" description="Tr-type G" evidence="7">
    <location>
        <begin position="347"/>
        <end position="516"/>
    </location>
</feature>
<dbReference type="GO" id="GO:0003924">
    <property type="term" value="F:GTPase activity"/>
    <property type="evidence" value="ECO:0007669"/>
    <property type="project" value="InterPro"/>
</dbReference>
<dbReference type="FunFam" id="2.40.30.10:FF:000007">
    <property type="entry name" value="Translation initiation factor IF-2"/>
    <property type="match status" value="1"/>
</dbReference>
<dbReference type="SUPFAM" id="SSF50447">
    <property type="entry name" value="Translation proteins"/>
    <property type="match status" value="1"/>
</dbReference>
<dbReference type="SUPFAM" id="SSF52540">
    <property type="entry name" value="P-loop containing nucleoside triphosphate hydrolases"/>
    <property type="match status" value="1"/>
</dbReference>
<evidence type="ECO:0000256" key="5">
    <source>
        <dbReference type="ARBA" id="ARBA00023134"/>
    </source>
</evidence>
<gene>
    <name evidence="8" type="ORF">LCGC14_1394060</name>
</gene>
<dbReference type="InterPro" id="IPR036925">
    <property type="entry name" value="TIF_IF2_dom3_sf"/>
</dbReference>
<dbReference type="GO" id="GO:0005525">
    <property type="term" value="F:GTP binding"/>
    <property type="evidence" value="ECO:0007669"/>
    <property type="project" value="UniProtKB-KW"/>
</dbReference>
<evidence type="ECO:0000256" key="3">
    <source>
        <dbReference type="ARBA" id="ARBA00022741"/>
    </source>
</evidence>
<feature type="compositionally biased region" description="Basic and acidic residues" evidence="6">
    <location>
        <begin position="69"/>
        <end position="107"/>
    </location>
</feature>
<comment type="caution">
    <text evidence="8">The sequence shown here is derived from an EMBL/GenBank/DDBJ whole genome shotgun (WGS) entry which is preliminary data.</text>
</comment>
<dbReference type="Pfam" id="PF22042">
    <property type="entry name" value="EF-G_D2"/>
    <property type="match status" value="1"/>
</dbReference>
<dbReference type="Pfam" id="PF11987">
    <property type="entry name" value="IF-2"/>
    <property type="match status" value="1"/>
</dbReference>
<evidence type="ECO:0000256" key="6">
    <source>
        <dbReference type="SAM" id="MobiDB-lite"/>
    </source>
</evidence>
<reference evidence="8" key="1">
    <citation type="journal article" date="2015" name="Nature">
        <title>Complex archaea that bridge the gap between prokaryotes and eukaryotes.</title>
        <authorList>
            <person name="Spang A."/>
            <person name="Saw J.H."/>
            <person name="Jorgensen S.L."/>
            <person name="Zaremba-Niedzwiedzka K."/>
            <person name="Martijn J."/>
            <person name="Lind A.E."/>
            <person name="van Eijk R."/>
            <person name="Schleper C."/>
            <person name="Guy L."/>
            <person name="Ettema T.J."/>
        </authorList>
    </citation>
    <scope>NUCLEOTIDE SEQUENCE</scope>
</reference>
<dbReference type="Gene3D" id="3.40.50.10050">
    <property type="entry name" value="Translation initiation factor IF- 2, domain 3"/>
    <property type="match status" value="1"/>
</dbReference>
<dbReference type="FunFam" id="3.40.50.300:FF:000019">
    <property type="entry name" value="Translation initiation factor IF-2"/>
    <property type="match status" value="1"/>
</dbReference>
<dbReference type="Pfam" id="PF04760">
    <property type="entry name" value="IF2_N"/>
    <property type="match status" value="2"/>
</dbReference>
<dbReference type="GO" id="GO:0005829">
    <property type="term" value="C:cytosol"/>
    <property type="evidence" value="ECO:0007669"/>
    <property type="project" value="TreeGrafter"/>
</dbReference>
<dbReference type="InterPro" id="IPR006847">
    <property type="entry name" value="IF2_N"/>
</dbReference>
<name>A0A0F9MEJ9_9ZZZZ</name>
<dbReference type="Gene3D" id="1.10.10.2480">
    <property type="match status" value="1"/>
</dbReference>
<dbReference type="EMBL" id="LAZR01009040">
    <property type="protein sequence ID" value="KKM75060.1"/>
    <property type="molecule type" value="Genomic_DNA"/>
</dbReference>
<dbReference type="SUPFAM" id="SSF52156">
    <property type="entry name" value="Initiation factor IF2/eIF5b, domain 3"/>
    <property type="match status" value="1"/>
</dbReference>
<dbReference type="InterPro" id="IPR005225">
    <property type="entry name" value="Small_GTP-bd"/>
</dbReference>
<accession>A0A0F9MEJ9</accession>
<dbReference type="InterPro" id="IPR044145">
    <property type="entry name" value="IF2_II"/>
</dbReference>
<dbReference type="PANTHER" id="PTHR43381:SF5">
    <property type="entry name" value="TR-TYPE G DOMAIN-CONTAINING PROTEIN"/>
    <property type="match status" value="1"/>
</dbReference>
<feature type="region of interest" description="Disordered" evidence="6">
    <location>
        <begin position="52"/>
        <end position="190"/>
    </location>
</feature>
<keyword evidence="3" id="KW-0547">Nucleotide-binding</keyword>
<evidence type="ECO:0000256" key="4">
    <source>
        <dbReference type="ARBA" id="ARBA00022917"/>
    </source>
</evidence>
<dbReference type="Gene3D" id="3.40.50.300">
    <property type="entry name" value="P-loop containing nucleotide triphosphate hydrolases"/>
    <property type="match status" value="1"/>
</dbReference>
<dbReference type="InterPro" id="IPR015760">
    <property type="entry name" value="TIF_IF2"/>
</dbReference>
<feature type="non-terminal residue" evidence="8">
    <location>
        <position position="721"/>
    </location>
</feature>
<dbReference type="InterPro" id="IPR027417">
    <property type="entry name" value="P-loop_NTPase"/>
</dbReference>
<keyword evidence="2" id="KW-0396">Initiation factor</keyword>
<keyword evidence="4" id="KW-0648">Protein biosynthesis</keyword>
<feature type="compositionally biased region" description="Basic residues" evidence="6">
    <location>
        <begin position="230"/>
        <end position="248"/>
    </location>
</feature>
<evidence type="ECO:0000256" key="2">
    <source>
        <dbReference type="ARBA" id="ARBA00022540"/>
    </source>
</evidence>
<sequence length="721" mass="78048">MEKIRIYELAKKLGKESKEIVKALEGLGVKGKKPASTIDGDAAGKVLAFFKKGKPPAEKKAPAKPAKPVKKDAPKKAAKPEAKASKAGRAEPGEKPAQKRPKTEKPKAQKARPQRSAPPKAADKKQKPAAVKEVPKNARPALAPKQQKPGRKPGPHAKKRLGGPPGGKKKPRRAGLGATMGDMLPEDVNAMKVPERFQKETEGENMEKFKGKPGMQKAFQAIRKIDPSKRRVQHTSGPKRRGKGRKFNRQQQIERPKQPSATAPRKKDIKIQEGISVKEFAEAISLKHTDLMKKFIELGYMPNINQSVDLDAAQLVADSLGINIEVELVDDVAQVEVEQEDEALLKPRPPIVTIMGHVDHGKTSLLDAIREARVMESEAGGITQHIGAYKVLLKDREIVFLDTPGHEAFTALRARGASVTDIVVLIVAADDGVKPQTVEAIDHAKAAGVPIMVAINKIDKPEANPDKVRTELAEHGILSEEWGGTNIFAEISAKQRTGIEDLLELILLQADMMELKANPDRAAAGVIIESRIDKGKGPVATLLVQKGRLNIGDVFVAGSYVGKARAIYNDMGKKLNEAGPSTPVELLGFNEVPTAGDSFSVVEDEKKARQIAIARLNKRSAASRSGRRKLTLDDLFAKIKEGEIKDLNIVIKGDVQGSVEAIKDSLLEIQHDEVQVKIIHAQVGGINESDVMLASASNAIIIGFNVRPEIKASQTAESEGV</sequence>
<organism evidence="8">
    <name type="scientific">marine sediment metagenome</name>
    <dbReference type="NCBI Taxonomy" id="412755"/>
    <lineage>
        <taxon>unclassified sequences</taxon>
        <taxon>metagenomes</taxon>
        <taxon>ecological metagenomes</taxon>
    </lineage>
</organism>
<dbReference type="InterPro" id="IPR000178">
    <property type="entry name" value="TF_IF2_bacterial-like"/>
</dbReference>
<dbReference type="CDD" id="cd03702">
    <property type="entry name" value="IF2_mtIF2_II"/>
    <property type="match status" value="1"/>
</dbReference>
<dbReference type="AlphaFoldDB" id="A0A0F9MEJ9"/>
<dbReference type="FunFam" id="3.40.50.10050:FF:000001">
    <property type="entry name" value="Translation initiation factor IF-2"/>
    <property type="match status" value="1"/>
</dbReference>
<proteinExistence type="inferred from homology"/>
<comment type="similarity">
    <text evidence="1">Belongs to the TRAFAC class translation factor GTPase superfamily. Classic translation factor GTPase family. IF-2 subfamily.</text>
</comment>
<dbReference type="NCBIfam" id="TIGR00487">
    <property type="entry name" value="IF-2"/>
    <property type="match status" value="1"/>
</dbReference>